<dbReference type="EMBL" id="CH479181">
    <property type="protein sequence ID" value="EDW32357.1"/>
    <property type="molecule type" value="Genomic_DNA"/>
</dbReference>
<dbReference type="HOGENOM" id="CLU_2576365_0_0_1"/>
<protein>
    <submittedName>
        <fullName evidence="2">GL10473</fullName>
    </submittedName>
</protein>
<proteinExistence type="predicted"/>
<feature type="coiled-coil region" evidence="1">
    <location>
        <begin position="43"/>
        <end position="70"/>
    </location>
</feature>
<gene>
    <name evidence="2" type="primary">Dper\GL10473</name>
    <name evidence="2" type="ORF">Dper_GL10473</name>
</gene>
<dbReference type="Proteomes" id="UP000008744">
    <property type="component" value="Unassembled WGS sequence"/>
</dbReference>
<dbReference type="STRING" id="7234.B4GC14"/>
<sequence length="81" mass="9491">MSAELRQSARATDRGYSDAICDREVMDEDDREEGEIVDDYEVIISSEDEEFKLRARIQQLEENNKDVERMDMLARKFGKSI</sequence>
<evidence type="ECO:0000256" key="1">
    <source>
        <dbReference type="SAM" id="Coils"/>
    </source>
</evidence>
<dbReference type="OrthoDB" id="8197317at2759"/>
<keyword evidence="3" id="KW-1185">Reference proteome</keyword>
<reference evidence="2 3" key="1">
    <citation type="journal article" date="2007" name="Nature">
        <title>Evolution of genes and genomes on the Drosophila phylogeny.</title>
        <authorList>
            <consortium name="Drosophila 12 Genomes Consortium"/>
            <person name="Clark A.G."/>
            <person name="Eisen M.B."/>
            <person name="Smith D.R."/>
            <person name="Bergman C.M."/>
            <person name="Oliver B."/>
            <person name="Markow T.A."/>
            <person name="Kaufman T.C."/>
            <person name="Kellis M."/>
            <person name="Gelbart W."/>
            <person name="Iyer V.N."/>
            <person name="Pollard D.A."/>
            <person name="Sackton T.B."/>
            <person name="Larracuente A.M."/>
            <person name="Singh N.D."/>
            <person name="Abad J.P."/>
            <person name="Abt D.N."/>
            <person name="Adryan B."/>
            <person name="Aguade M."/>
            <person name="Akashi H."/>
            <person name="Anderson W.W."/>
            <person name="Aquadro C.F."/>
            <person name="Ardell D.H."/>
            <person name="Arguello R."/>
            <person name="Artieri C.G."/>
            <person name="Barbash D.A."/>
            <person name="Barker D."/>
            <person name="Barsanti P."/>
            <person name="Batterham P."/>
            <person name="Batzoglou S."/>
            <person name="Begun D."/>
            <person name="Bhutkar A."/>
            <person name="Blanco E."/>
            <person name="Bosak S.A."/>
            <person name="Bradley R.K."/>
            <person name="Brand A.D."/>
            <person name="Brent M.R."/>
            <person name="Brooks A.N."/>
            <person name="Brown R.H."/>
            <person name="Butlin R.K."/>
            <person name="Caggese C."/>
            <person name="Calvi B.R."/>
            <person name="Bernardo de Carvalho A."/>
            <person name="Caspi A."/>
            <person name="Castrezana S."/>
            <person name="Celniker S.E."/>
            <person name="Chang J.L."/>
            <person name="Chapple C."/>
            <person name="Chatterji S."/>
            <person name="Chinwalla A."/>
            <person name="Civetta A."/>
            <person name="Clifton S.W."/>
            <person name="Comeron J.M."/>
            <person name="Costello J.C."/>
            <person name="Coyne J.A."/>
            <person name="Daub J."/>
            <person name="David R.G."/>
            <person name="Delcher A.L."/>
            <person name="Delehaunty K."/>
            <person name="Do C.B."/>
            <person name="Ebling H."/>
            <person name="Edwards K."/>
            <person name="Eickbush T."/>
            <person name="Evans J.D."/>
            <person name="Filipski A."/>
            <person name="Findeiss S."/>
            <person name="Freyhult E."/>
            <person name="Fulton L."/>
            <person name="Fulton R."/>
            <person name="Garcia A.C."/>
            <person name="Gardiner A."/>
            <person name="Garfield D.A."/>
            <person name="Garvin B.E."/>
            <person name="Gibson G."/>
            <person name="Gilbert D."/>
            <person name="Gnerre S."/>
            <person name="Godfrey J."/>
            <person name="Good R."/>
            <person name="Gotea V."/>
            <person name="Gravely B."/>
            <person name="Greenberg A.J."/>
            <person name="Griffiths-Jones S."/>
            <person name="Gross S."/>
            <person name="Guigo R."/>
            <person name="Gustafson E.A."/>
            <person name="Haerty W."/>
            <person name="Hahn M.W."/>
            <person name="Halligan D.L."/>
            <person name="Halpern A.L."/>
            <person name="Halter G.M."/>
            <person name="Han M.V."/>
            <person name="Heger A."/>
            <person name="Hillier L."/>
            <person name="Hinrichs A.S."/>
            <person name="Holmes I."/>
            <person name="Hoskins R.A."/>
            <person name="Hubisz M.J."/>
            <person name="Hultmark D."/>
            <person name="Huntley M.A."/>
            <person name="Jaffe D.B."/>
            <person name="Jagadeeshan S."/>
            <person name="Jeck W.R."/>
            <person name="Johnson J."/>
            <person name="Jones C.D."/>
            <person name="Jordan W.C."/>
            <person name="Karpen G.H."/>
            <person name="Kataoka E."/>
            <person name="Keightley P.D."/>
            <person name="Kheradpour P."/>
            <person name="Kirkness E.F."/>
            <person name="Koerich L.B."/>
            <person name="Kristiansen K."/>
            <person name="Kudrna D."/>
            <person name="Kulathinal R.J."/>
            <person name="Kumar S."/>
            <person name="Kwok R."/>
            <person name="Lander E."/>
            <person name="Langley C.H."/>
            <person name="Lapoint R."/>
            <person name="Lazzaro B.P."/>
            <person name="Lee S.J."/>
            <person name="Levesque L."/>
            <person name="Li R."/>
            <person name="Lin C.F."/>
            <person name="Lin M.F."/>
            <person name="Lindblad-Toh K."/>
            <person name="Llopart A."/>
            <person name="Long M."/>
            <person name="Low L."/>
            <person name="Lozovsky E."/>
            <person name="Lu J."/>
            <person name="Luo M."/>
            <person name="Machado C.A."/>
            <person name="Makalowski W."/>
            <person name="Marzo M."/>
            <person name="Matsuda M."/>
            <person name="Matzkin L."/>
            <person name="McAllister B."/>
            <person name="McBride C.S."/>
            <person name="McKernan B."/>
            <person name="McKernan K."/>
            <person name="Mendez-Lago M."/>
            <person name="Minx P."/>
            <person name="Mollenhauer M.U."/>
            <person name="Montooth K."/>
            <person name="Mount S.M."/>
            <person name="Mu X."/>
            <person name="Myers E."/>
            <person name="Negre B."/>
            <person name="Newfeld S."/>
            <person name="Nielsen R."/>
            <person name="Noor M.A."/>
            <person name="O'Grady P."/>
            <person name="Pachter L."/>
            <person name="Papaceit M."/>
            <person name="Parisi M.J."/>
            <person name="Parisi M."/>
            <person name="Parts L."/>
            <person name="Pedersen J.S."/>
            <person name="Pesole G."/>
            <person name="Phillippy A.M."/>
            <person name="Ponting C.P."/>
            <person name="Pop M."/>
            <person name="Porcelli D."/>
            <person name="Powell J.R."/>
            <person name="Prohaska S."/>
            <person name="Pruitt K."/>
            <person name="Puig M."/>
            <person name="Quesneville H."/>
            <person name="Ram K.R."/>
            <person name="Rand D."/>
            <person name="Rasmussen M.D."/>
            <person name="Reed L.K."/>
            <person name="Reenan R."/>
            <person name="Reily A."/>
            <person name="Remington K.A."/>
            <person name="Rieger T.T."/>
            <person name="Ritchie M.G."/>
            <person name="Robin C."/>
            <person name="Rogers Y.H."/>
            <person name="Rohde C."/>
            <person name="Rozas J."/>
            <person name="Rubenfield M.J."/>
            <person name="Ruiz A."/>
            <person name="Russo S."/>
            <person name="Salzberg S.L."/>
            <person name="Sanchez-Gracia A."/>
            <person name="Saranga D.J."/>
            <person name="Sato H."/>
            <person name="Schaeffer S.W."/>
            <person name="Schatz M.C."/>
            <person name="Schlenke T."/>
            <person name="Schwartz R."/>
            <person name="Segarra C."/>
            <person name="Singh R.S."/>
            <person name="Sirot L."/>
            <person name="Sirota M."/>
            <person name="Sisneros N.B."/>
            <person name="Smith C.D."/>
            <person name="Smith T.F."/>
            <person name="Spieth J."/>
            <person name="Stage D.E."/>
            <person name="Stark A."/>
            <person name="Stephan W."/>
            <person name="Strausberg R.L."/>
            <person name="Strempel S."/>
            <person name="Sturgill D."/>
            <person name="Sutton G."/>
            <person name="Sutton G.G."/>
            <person name="Tao W."/>
            <person name="Teichmann S."/>
            <person name="Tobari Y.N."/>
            <person name="Tomimura Y."/>
            <person name="Tsolas J.M."/>
            <person name="Valente V.L."/>
            <person name="Venter E."/>
            <person name="Venter J.C."/>
            <person name="Vicario S."/>
            <person name="Vieira F.G."/>
            <person name="Vilella A.J."/>
            <person name="Villasante A."/>
            <person name="Walenz B."/>
            <person name="Wang J."/>
            <person name="Wasserman M."/>
            <person name="Watts T."/>
            <person name="Wilson D."/>
            <person name="Wilson R.K."/>
            <person name="Wing R.A."/>
            <person name="Wolfner M.F."/>
            <person name="Wong A."/>
            <person name="Wong G.K."/>
            <person name="Wu C.I."/>
            <person name="Wu G."/>
            <person name="Yamamoto D."/>
            <person name="Yang H.P."/>
            <person name="Yang S.P."/>
            <person name="Yorke J.A."/>
            <person name="Yoshida K."/>
            <person name="Zdobnov E."/>
            <person name="Zhang P."/>
            <person name="Zhang Y."/>
            <person name="Zimin A.V."/>
            <person name="Baldwin J."/>
            <person name="Abdouelleil A."/>
            <person name="Abdulkadir J."/>
            <person name="Abebe A."/>
            <person name="Abera B."/>
            <person name="Abreu J."/>
            <person name="Acer S.C."/>
            <person name="Aftuck L."/>
            <person name="Alexander A."/>
            <person name="An P."/>
            <person name="Anderson E."/>
            <person name="Anderson S."/>
            <person name="Arachi H."/>
            <person name="Azer M."/>
            <person name="Bachantsang P."/>
            <person name="Barry A."/>
            <person name="Bayul T."/>
            <person name="Berlin A."/>
            <person name="Bessette D."/>
            <person name="Bloom T."/>
            <person name="Blye J."/>
            <person name="Boguslavskiy L."/>
            <person name="Bonnet C."/>
            <person name="Boukhgalter B."/>
            <person name="Bourzgui I."/>
            <person name="Brown A."/>
            <person name="Cahill P."/>
            <person name="Channer S."/>
            <person name="Cheshatsang Y."/>
            <person name="Chuda L."/>
            <person name="Citroen M."/>
            <person name="Collymore A."/>
            <person name="Cooke P."/>
            <person name="Costello M."/>
            <person name="D'Aco K."/>
            <person name="Daza R."/>
            <person name="De Haan G."/>
            <person name="DeGray S."/>
            <person name="DeMaso C."/>
            <person name="Dhargay N."/>
            <person name="Dooley K."/>
            <person name="Dooley E."/>
            <person name="Doricent M."/>
            <person name="Dorje P."/>
            <person name="Dorjee K."/>
            <person name="Dupes A."/>
            <person name="Elong R."/>
            <person name="Falk J."/>
            <person name="Farina A."/>
            <person name="Faro S."/>
            <person name="Ferguson D."/>
            <person name="Fisher S."/>
            <person name="Foley C.D."/>
            <person name="Franke A."/>
            <person name="Friedrich D."/>
            <person name="Gadbois L."/>
            <person name="Gearin G."/>
            <person name="Gearin C.R."/>
            <person name="Giannoukos G."/>
            <person name="Goode T."/>
            <person name="Graham J."/>
            <person name="Grandbois E."/>
            <person name="Grewal S."/>
            <person name="Gyaltsen K."/>
            <person name="Hafez N."/>
            <person name="Hagos B."/>
            <person name="Hall J."/>
            <person name="Henson C."/>
            <person name="Hollinger A."/>
            <person name="Honan T."/>
            <person name="Huard M.D."/>
            <person name="Hughes L."/>
            <person name="Hurhula B."/>
            <person name="Husby M.E."/>
            <person name="Kamat A."/>
            <person name="Kanga B."/>
            <person name="Kashin S."/>
            <person name="Khazanovich D."/>
            <person name="Kisner P."/>
            <person name="Lance K."/>
            <person name="Lara M."/>
            <person name="Lee W."/>
            <person name="Lennon N."/>
            <person name="Letendre F."/>
            <person name="LeVine R."/>
            <person name="Lipovsky A."/>
            <person name="Liu X."/>
            <person name="Liu J."/>
            <person name="Liu S."/>
            <person name="Lokyitsang T."/>
            <person name="Lokyitsang Y."/>
            <person name="Lubonja R."/>
            <person name="Lui A."/>
            <person name="MacDonald P."/>
            <person name="Magnisalis V."/>
            <person name="Maru K."/>
            <person name="Matthews C."/>
            <person name="McCusker W."/>
            <person name="McDonough S."/>
            <person name="Mehta T."/>
            <person name="Meldrim J."/>
            <person name="Meneus L."/>
            <person name="Mihai O."/>
            <person name="Mihalev A."/>
            <person name="Mihova T."/>
            <person name="Mittelman R."/>
            <person name="Mlenga V."/>
            <person name="Montmayeur A."/>
            <person name="Mulrain L."/>
            <person name="Navidi A."/>
            <person name="Naylor J."/>
            <person name="Negash T."/>
            <person name="Nguyen T."/>
            <person name="Nguyen N."/>
            <person name="Nicol R."/>
            <person name="Norbu C."/>
            <person name="Norbu N."/>
            <person name="Novod N."/>
            <person name="O'Neill B."/>
            <person name="Osman S."/>
            <person name="Markiewicz E."/>
            <person name="Oyono O.L."/>
            <person name="Patti C."/>
            <person name="Phunkhang P."/>
            <person name="Pierre F."/>
            <person name="Priest M."/>
            <person name="Raghuraman S."/>
            <person name="Rege F."/>
            <person name="Reyes R."/>
            <person name="Rise C."/>
            <person name="Rogov P."/>
            <person name="Ross K."/>
            <person name="Ryan E."/>
            <person name="Settipalli S."/>
            <person name="Shea T."/>
            <person name="Sherpa N."/>
            <person name="Shi L."/>
            <person name="Shih D."/>
            <person name="Sparrow T."/>
            <person name="Spaulding J."/>
            <person name="Stalker J."/>
            <person name="Stange-Thomann N."/>
            <person name="Stavropoulos S."/>
            <person name="Stone C."/>
            <person name="Strader C."/>
            <person name="Tesfaye S."/>
            <person name="Thomson T."/>
            <person name="Thoulutsang Y."/>
            <person name="Thoulutsang D."/>
            <person name="Topham K."/>
            <person name="Topping I."/>
            <person name="Tsamla T."/>
            <person name="Vassiliev H."/>
            <person name="Vo A."/>
            <person name="Wangchuk T."/>
            <person name="Wangdi T."/>
            <person name="Weiand M."/>
            <person name="Wilkinson J."/>
            <person name="Wilson A."/>
            <person name="Yadav S."/>
            <person name="Young G."/>
            <person name="Yu Q."/>
            <person name="Zembek L."/>
            <person name="Zhong D."/>
            <person name="Zimmer A."/>
            <person name="Zwirko Z."/>
            <person name="Jaffe D.B."/>
            <person name="Alvarez P."/>
            <person name="Brockman W."/>
            <person name="Butler J."/>
            <person name="Chin C."/>
            <person name="Gnerre S."/>
            <person name="Grabherr M."/>
            <person name="Kleber M."/>
            <person name="Mauceli E."/>
            <person name="MacCallum I."/>
        </authorList>
    </citation>
    <scope>NUCLEOTIDE SEQUENCE [LARGE SCALE GENOMIC DNA]</scope>
    <source>
        <strain evidence="3">MSH-3 / Tucson 14011-0111.49</strain>
    </source>
</reference>
<organism evidence="3">
    <name type="scientific">Drosophila persimilis</name>
    <name type="common">Fruit fly</name>
    <dbReference type="NCBI Taxonomy" id="7234"/>
    <lineage>
        <taxon>Eukaryota</taxon>
        <taxon>Metazoa</taxon>
        <taxon>Ecdysozoa</taxon>
        <taxon>Arthropoda</taxon>
        <taxon>Hexapoda</taxon>
        <taxon>Insecta</taxon>
        <taxon>Pterygota</taxon>
        <taxon>Neoptera</taxon>
        <taxon>Endopterygota</taxon>
        <taxon>Diptera</taxon>
        <taxon>Brachycera</taxon>
        <taxon>Muscomorpha</taxon>
        <taxon>Ephydroidea</taxon>
        <taxon>Drosophilidae</taxon>
        <taxon>Drosophila</taxon>
        <taxon>Sophophora</taxon>
    </lineage>
</organism>
<name>B4GC14_DROPE</name>
<dbReference type="AlphaFoldDB" id="B4GC14"/>
<evidence type="ECO:0000313" key="2">
    <source>
        <dbReference type="EMBL" id="EDW32357.1"/>
    </source>
</evidence>
<evidence type="ECO:0000313" key="3">
    <source>
        <dbReference type="Proteomes" id="UP000008744"/>
    </source>
</evidence>
<accession>B4GC14</accession>
<keyword evidence="1" id="KW-0175">Coiled coil</keyword>